<dbReference type="SUPFAM" id="SSF46955">
    <property type="entry name" value="Putative DNA-binding domain"/>
    <property type="match status" value="1"/>
</dbReference>
<dbReference type="PANTHER" id="PTHR30204">
    <property type="entry name" value="REDOX-CYCLING DRUG-SENSING TRANSCRIPTIONAL ACTIVATOR SOXR"/>
    <property type="match status" value="1"/>
</dbReference>
<dbReference type="Gene3D" id="1.10.1660.10">
    <property type="match status" value="1"/>
</dbReference>
<protein>
    <submittedName>
        <fullName evidence="3">MerR family transcriptional regulator</fullName>
    </submittedName>
</protein>
<evidence type="ECO:0000256" key="1">
    <source>
        <dbReference type="ARBA" id="ARBA00023125"/>
    </source>
</evidence>
<dbReference type="Gene3D" id="3.40.50.280">
    <property type="entry name" value="Cobalamin-binding domain"/>
    <property type="match status" value="1"/>
</dbReference>
<dbReference type="Gene3D" id="1.10.1240.10">
    <property type="entry name" value="Methionine synthase domain"/>
    <property type="match status" value="1"/>
</dbReference>
<dbReference type="Proteomes" id="UP001156441">
    <property type="component" value="Unassembled WGS sequence"/>
</dbReference>
<feature type="domain" description="HTH merR-type" evidence="2">
    <location>
        <begin position="10"/>
        <end position="79"/>
    </location>
</feature>
<dbReference type="InterPro" id="IPR000551">
    <property type="entry name" value="MerR-type_HTH_dom"/>
</dbReference>
<evidence type="ECO:0000313" key="4">
    <source>
        <dbReference type="Proteomes" id="UP001156441"/>
    </source>
</evidence>
<proteinExistence type="predicted"/>
<dbReference type="InterPro" id="IPR036594">
    <property type="entry name" value="Meth_synthase_dom"/>
</dbReference>
<accession>A0ABT2JJS0</accession>
<keyword evidence="4" id="KW-1185">Reference proteome</keyword>
<name>A0ABT2JJS0_9PSEU</name>
<dbReference type="InterPro" id="IPR047057">
    <property type="entry name" value="MerR_fam"/>
</dbReference>
<keyword evidence="1" id="KW-0238">DNA-binding</keyword>
<evidence type="ECO:0000313" key="3">
    <source>
        <dbReference type="EMBL" id="MCT2587764.1"/>
    </source>
</evidence>
<dbReference type="Pfam" id="PF13411">
    <property type="entry name" value="MerR_1"/>
    <property type="match status" value="1"/>
</dbReference>
<dbReference type="PROSITE" id="PS50937">
    <property type="entry name" value="HTH_MERR_2"/>
    <property type="match status" value="1"/>
</dbReference>
<comment type="caution">
    <text evidence="3">The sequence shown here is derived from an EMBL/GenBank/DDBJ whole genome shotgun (WGS) entry which is preliminary data.</text>
</comment>
<dbReference type="InterPro" id="IPR036724">
    <property type="entry name" value="Cobalamin-bd_sf"/>
</dbReference>
<organism evidence="3 4">
    <name type="scientific">Actinophytocola gossypii</name>
    <dbReference type="NCBI Taxonomy" id="2812003"/>
    <lineage>
        <taxon>Bacteria</taxon>
        <taxon>Bacillati</taxon>
        <taxon>Actinomycetota</taxon>
        <taxon>Actinomycetes</taxon>
        <taxon>Pseudonocardiales</taxon>
        <taxon>Pseudonocardiaceae</taxon>
    </lineage>
</organism>
<dbReference type="SUPFAM" id="SSF52242">
    <property type="entry name" value="Cobalamin (vitamin B12)-binding domain"/>
    <property type="match status" value="1"/>
</dbReference>
<reference evidence="3 4" key="1">
    <citation type="submission" date="2021-02" db="EMBL/GenBank/DDBJ databases">
        <title>Actinophytocola xerophila sp. nov., isolated from soil of cotton cropping field.</title>
        <authorList>
            <person name="Huang R."/>
            <person name="Chen X."/>
            <person name="Ge X."/>
            <person name="Liu W."/>
        </authorList>
    </citation>
    <scope>NUCLEOTIDE SEQUENCE [LARGE SCALE GENOMIC DNA]</scope>
    <source>
        <strain evidence="3 4">S1-96</strain>
    </source>
</reference>
<dbReference type="EMBL" id="JAFFZE010000028">
    <property type="protein sequence ID" value="MCT2587764.1"/>
    <property type="molecule type" value="Genomic_DNA"/>
</dbReference>
<gene>
    <name evidence="3" type="ORF">JT362_32065</name>
</gene>
<sequence>MAQRGDAGGPHTAGQVARSLGVAETTLRSWHRRYGVPPHADRPGGYRRYTREDIVRLERMRDLIRSGVLASDAARIAAVQPAEPGLGAARDRLLEASRSLDSRTCQAVLTEAVGTYGIVPVWDTVCRPALVEVEHEQRADPAPATCVPREHVLSWAIAAALHHVPPAVPEEARPTVLLACVEDEQHTLPLEALAAALTERHVPVRMLGAGLPTAGLVAAARTLSPAAVVLWAHRPDTAQVDALRRLRRLPPRVLTAGPGWSARRRASAGYLPTLDAALAELA</sequence>
<evidence type="ECO:0000259" key="2">
    <source>
        <dbReference type="PROSITE" id="PS50937"/>
    </source>
</evidence>
<dbReference type="InterPro" id="IPR009061">
    <property type="entry name" value="DNA-bd_dom_put_sf"/>
</dbReference>
<dbReference type="PANTHER" id="PTHR30204:SF97">
    <property type="entry name" value="MERR FAMILY REGULATORY PROTEIN"/>
    <property type="match status" value="1"/>
</dbReference>
<dbReference type="RefSeq" id="WP_260195673.1">
    <property type="nucleotide sequence ID" value="NZ_JAFFZE010000028.1"/>
</dbReference>
<dbReference type="SMART" id="SM00422">
    <property type="entry name" value="HTH_MERR"/>
    <property type="match status" value="1"/>
</dbReference>